<dbReference type="OrthoDB" id="374045at2759"/>
<dbReference type="EMBL" id="KN822163">
    <property type="protein sequence ID" value="KIM54076.1"/>
    <property type="molecule type" value="Genomic_DNA"/>
</dbReference>
<evidence type="ECO:0000313" key="7">
    <source>
        <dbReference type="Proteomes" id="UP000053989"/>
    </source>
</evidence>
<protein>
    <recommendedName>
        <fullName evidence="5">DHHA2 domain-containing protein</fullName>
    </recommendedName>
</protein>
<evidence type="ECO:0000313" key="6">
    <source>
        <dbReference type="EMBL" id="KIM54076.1"/>
    </source>
</evidence>
<keyword evidence="3" id="KW-0378">Hydrolase</keyword>
<dbReference type="InParanoid" id="A0A0C3DDC9"/>
<dbReference type="Gene3D" id="3.90.1640.10">
    <property type="entry name" value="inorganic pyrophosphatase (n-terminal core)"/>
    <property type="match status" value="1"/>
</dbReference>
<dbReference type="Pfam" id="PF02833">
    <property type="entry name" value="DHHA2"/>
    <property type="match status" value="1"/>
</dbReference>
<evidence type="ECO:0000256" key="3">
    <source>
        <dbReference type="ARBA" id="ARBA00022801"/>
    </source>
</evidence>
<dbReference type="Gene3D" id="3.10.310.20">
    <property type="entry name" value="DHHA2 domain"/>
    <property type="match status" value="1"/>
</dbReference>
<dbReference type="GO" id="GO:0004309">
    <property type="term" value="F:exopolyphosphatase activity"/>
    <property type="evidence" value="ECO:0007669"/>
    <property type="project" value="TreeGrafter"/>
</dbReference>
<dbReference type="InterPro" id="IPR038763">
    <property type="entry name" value="DHH_sf"/>
</dbReference>
<feature type="domain" description="DHHA2" evidence="5">
    <location>
        <begin position="255"/>
        <end position="450"/>
    </location>
</feature>
<dbReference type="PANTHER" id="PTHR12112">
    <property type="entry name" value="BNIP - RELATED"/>
    <property type="match status" value="1"/>
</dbReference>
<dbReference type="HOGENOM" id="CLU_019358_1_1_1"/>
<proteinExistence type="predicted"/>
<evidence type="ECO:0000256" key="2">
    <source>
        <dbReference type="ARBA" id="ARBA00022723"/>
    </source>
</evidence>
<dbReference type="PANTHER" id="PTHR12112:SF39">
    <property type="entry name" value="EG:152A3.5 PROTEIN (FBGN0003116_PN PROTEIN)"/>
    <property type="match status" value="1"/>
</dbReference>
<dbReference type="SUPFAM" id="SSF64182">
    <property type="entry name" value="DHH phosphoesterases"/>
    <property type="match status" value="1"/>
</dbReference>
<sequence>MSTATTLSQYLQRQKAQFLQDNGLGWTIVMGNEAGDLDTVASSIGFAWYQAQYGAQDCHRKAIALVPTPRADFSLRPENIHALALAGITDPFGELLCPEDLSAAHHCTRYALVDHNTLDTRYSSSDARVVAVIDHHEDEGKYRDTASPRIIEPCGSSASLVTSLCMSYSSSDHHSQIPPELAVLLLSAITIDTQGLRKGGKAIDVDRAAAAWLLPYAKNASSLSSSPDVASDTPGGPGTYTLEEISGQPLISSLATALNSEKRAVSDLSTRDLLRRDYKQYTFQLSSALSRGTGGTIQAGLSTVPLPLSTFFKSGSASVVAMTVAWMEECGLSILGVLTTYRNKKDKGRREQLWIVDERNAGSGQRELAHALFNGLEAQETLLLKRVAYSRYGFGGSKVDDDDDNEDETPLSAVDLASSPFKDPFIARVYNQKNTHASRKQVAPILKRIVEGELD</sequence>
<evidence type="ECO:0000256" key="4">
    <source>
        <dbReference type="ARBA" id="ARBA00023211"/>
    </source>
</evidence>
<keyword evidence="7" id="KW-1185">Reference proteome</keyword>
<dbReference type="AlphaFoldDB" id="A0A0C3DDC9"/>
<keyword evidence="4" id="KW-0464">Manganese</keyword>
<accession>A0A0C3DDC9</accession>
<reference evidence="6 7" key="1">
    <citation type="submission" date="2014-04" db="EMBL/GenBank/DDBJ databases">
        <authorList>
            <consortium name="DOE Joint Genome Institute"/>
            <person name="Kuo A."/>
            <person name="Kohler A."/>
            <person name="Nagy L.G."/>
            <person name="Floudas D."/>
            <person name="Copeland A."/>
            <person name="Barry K.W."/>
            <person name="Cichocki N."/>
            <person name="Veneault-Fourrey C."/>
            <person name="LaButti K."/>
            <person name="Lindquist E.A."/>
            <person name="Lipzen A."/>
            <person name="Lundell T."/>
            <person name="Morin E."/>
            <person name="Murat C."/>
            <person name="Sun H."/>
            <person name="Tunlid A."/>
            <person name="Henrissat B."/>
            <person name="Grigoriev I.V."/>
            <person name="Hibbett D.S."/>
            <person name="Martin F."/>
            <person name="Nordberg H.P."/>
            <person name="Cantor M.N."/>
            <person name="Hua S.X."/>
        </authorList>
    </citation>
    <scope>NUCLEOTIDE SEQUENCE [LARGE SCALE GENOMIC DNA]</scope>
    <source>
        <strain evidence="6 7">Foug A</strain>
    </source>
</reference>
<organism evidence="6 7">
    <name type="scientific">Scleroderma citrinum Foug A</name>
    <dbReference type="NCBI Taxonomy" id="1036808"/>
    <lineage>
        <taxon>Eukaryota</taxon>
        <taxon>Fungi</taxon>
        <taxon>Dikarya</taxon>
        <taxon>Basidiomycota</taxon>
        <taxon>Agaricomycotina</taxon>
        <taxon>Agaricomycetes</taxon>
        <taxon>Agaricomycetidae</taxon>
        <taxon>Boletales</taxon>
        <taxon>Sclerodermatineae</taxon>
        <taxon>Sclerodermataceae</taxon>
        <taxon>Scleroderma</taxon>
    </lineage>
</organism>
<dbReference type="GO" id="GO:0046872">
    <property type="term" value="F:metal ion binding"/>
    <property type="evidence" value="ECO:0007669"/>
    <property type="project" value="UniProtKB-KW"/>
</dbReference>
<dbReference type="GO" id="GO:0005737">
    <property type="term" value="C:cytoplasm"/>
    <property type="evidence" value="ECO:0007669"/>
    <property type="project" value="InterPro"/>
</dbReference>
<comment type="cofactor">
    <cofactor evidence="1">
        <name>Mn(2+)</name>
        <dbReference type="ChEBI" id="CHEBI:29035"/>
    </cofactor>
</comment>
<dbReference type="FunCoup" id="A0A0C3DDC9">
    <property type="interactions" value="226"/>
</dbReference>
<keyword evidence="2" id="KW-0479">Metal-binding</keyword>
<dbReference type="STRING" id="1036808.A0A0C3DDC9"/>
<dbReference type="Pfam" id="PF01368">
    <property type="entry name" value="DHH"/>
    <property type="match status" value="1"/>
</dbReference>
<reference evidence="7" key="2">
    <citation type="submission" date="2015-01" db="EMBL/GenBank/DDBJ databases">
        <title>Evolutionary Origins and Diversification of the Mycorrhizal Mutualists.</title>
        <authorList>
            <consortium name="DOE Joint Genome Institute"/>
            <consortium name="Mycorrhizal Genomics Consortium"/>
            <person name="Kohler A."/>
            <person name="Kuo A."/>
            <person name="Nagy L.G."/>
            <person name="Floudas D."/>
            <person name="Copeland A."/>
            <person name="Barry K.W."/>
            <person name="Cichocki N."/>
            <person name="Veneault-Fourrey C."/>
            <person name="LaButti K."/>
            <person name="Lindquist E.A."/>
            <person name="Lipzen A."/>
            <person name="Lundell T."/>
            <person name="Morin E."/>
            <person name="Murat C."/>
            <person name="Riley R."/>
            <person name="Ohm R."/>
            <person name="Sun H."/>
            <person name="Tunlid A."/>
            <person name="Henrissat B."/>
            <person name="Grigoriev I.V."/>
            <person name="Hibbett D.S."/>
            <person name="Martin F."/>
        </authorList>
    </citation>
    <scope>NUCLEOTIDE SEQUENCE [LARGE SCALE GENOMIC DNA]</scope>
    <source>
        <strain evidence="7">Foug A</strain>
    </source>
</reference>
<name>A0A0C3DDC9_9AGAM</name>
<dbReference type="Proteomes" id="UP000053989">
    <property type="component" value="Unassembled WGS sequence"/>
</dbReference>
<evidence type="ECO:0000259" key="5">
    <source>
        <dbReference type="SMART" id="SM01131"/>
    </source>
</evidence>
<dbReference type="InterPro" id="IPR038222">
    <property type="entry name" value="DHHA2_dom_sf"/>
</dbReference>
<dbReference type="InterPro" id="IPR001667">
    <property type="entry name" value="DDH_dom"/>
</dbReference>
<dbReference type="InterPro" id="IPR004097">
    <property type="entry name" value="DHHA2"/>
</dbReference>
<dbReference type="SMART" id="SM01131">
    <property type="entry name" value="DHHA2"/>
    <property type="match status" value="1"/>
</dbReference>
<gene>
    <name evidence="6" type="ORF">SCLCIDRAFT_1222295</name>
</gene>
<evidence type="ECO:0000256" key="1">
    <source>
        <dbReference type="ARBA" id="ARBA00001936"/>
    </source>
</evidence>